<organism evidence="5 6">
    <name type="scientific">Chelativorans petroleitrophicus</name>
    <dbReference type="NCBI Taxonomy" id="2975484"/>
    <lineage>
        <taxon>Bacteria</taxon>
        <taxon>Pseudomonadati</taxon>
        <taxon>Pseudomonadota</taxon>
        <taxon>Alphaproteobacteria</taxon>
        <taxon>Hyphomicrobiales</taxon>
        <taxon>Phyllobacteriaceae</taxon>
        <taxon>Chelativorans</taxon>
    </lineage>
</organism>
<accession>A0A9X2XA12</accession>
<dbReference type="InterPro" id="IPR015813">
    <property type="entry name" value="Pyrv/PenolPyrv_kinase-like_dom"/>
</dbReference>
<evidence type="ECO:0000256" key="2">
    <source>
        <dbReference type="ARBA" id="ARBA00022723"/>
    </source>
</evidence>
<dbReference type="InterPro" id="IPR040442">
    <property type="entry name" value="Pyrv_kinase-like_dom_sf"/>
</dbReference>
<feature type="domain" description="HpcH/HpaI aldolase/citrate lyase" evidence="4">
    <location>
        <begin position="20"/>
        <end position="239"/>
    </location>
</feature>
<keyword evidence="2" id="KW-0479">Metal-binding</keyword>
<sequence length="265" mass="28168">MPKQNPFLNLLEQHAAPPLGTWLMSGAPATAEALGFAGFDFLVLDMEHVAIDLADAVEILRAIAVTPARPVVRLPWNDQVTVKRVLDSGAQTLMFPFIENAEEARRAVSFTRYPPEGVRGVAAVHRASRFGQDKSYLKEAADGVCVIVQLETPGAVERLEEIAQVSGVDALFIGPGDLSASMGHIGNIAHEDVQAVLADAARRAKAIGKPVGIVGPTPQMVRDFLGYGYSFSAIASDIAMMTGRAAEYLSQLRDGPAPAASTSAY</sequence>
<evidence type="ECO:0000313" key="6">
    <source>
        <dbReference type="Proteomes" id="UP001149009"/>
    </source>
</evidence>
<name>A0A9X2XA12_9HYPH</name>
<evidence type="ECO:0000259" key="4">
    <source>
        <dbReference type="Pfam" id="PF03328"/>
    </source>
</evidence>
<dbReference type="GO" id="GO:0005737">
    <property type="term" value="C:cytoplasm"/>
    <property type="evidence" value="ECO:0007669"/>
    <property type="project" value="TreeGrafter"/>
</dbReference>
<dbReference type="Proteomes" id="UP001149009">
    <property type="component" value="Unassembled WGS sequence"/>
</dbReference>
<dbReference type="EMBL" id="JAODNV010000016">
    <property type="protein sequence ID" value="MCT8991528.1"/>
    <property type="molecule type" value="Genomic_DNA"/>
</dbReference>
<gene>
    <name evidence="5" type="ORF">NYR54_14695</name>
</gene>
<evidence type="ECO:0000256" key="3">
    <source>
        <dbReference type="ARBA" id="ARBA00023239"/>
    </source>
</evidence>
<dbReference type="GO" id="GO:0016832">
    <property type="term" value="F:aldehyde-lyase activity"/>
    <property type="evidence" value="ECO:0007669"/>
    <property type="project" value="TreeGrafter"/>
</dbReference>
<dbReference type="AlphaFoldDB" id="A0A9X2XA12"/>
<proteinExistence type="inferred from homology"/>
<protein>
    <submittedName>
        <fullName evidence="5">Aldolase/citrate lyase family protein</fullName>
    </submittedName>
</protein>
<dbReference type="Pfam" id="PF03328">
    <property type="entry name" value="HpcH_HpaI"/>
    <property type="match status" value="1"/>
</dbReference>
<dbReference type="PANTHER" id="PTHR30502:SF0">
    <property type="entry name" value="PHOSPHOENOLPYRUVATE CARBOXYLASE FAMILY PROTEIN"/>
    <property type="match status" value="1"/>
</dbReference>
<reference evidence="5" key="1">
    <citation type="submission" date="2022-08" db="EMBL/GenBank/DDBJ databases">
        <title>Chelativorans sichuanense sp. nov., a paraffin oil-degrading bacterium isolated from a mixture of oil-based drill cuttings and paddy soil.</title>
        <authorList>
            <person name="Yu J."/>
            <person name="Liu H."/>
            <person name="Chen Q."/>
        </authorList>
    </citation>
    <scope>NUCLEOTIDE SEQUENCE</scope>
    <source>
        <strain evidence="5">SCAU 2101</strain>
    </source>
</reference>
<comment type="caution">
    <text evidence="5">The sequence shown here is derived from an EMBL/GenBank/DDBJ whole genome shotgun (WGS) entry which is preliminary data.</text>
</comment>
<comment type="similarity">
    <text evidence="1">Belongs to the HpcH/HpaI aldolase family.</text>
</comment>
<evidence type="ECO:0000256" key="1">
    <source>
        <dbReference type="ARBA" id="ARBA00005568"/>
    </source>
</evidence>
<keyword evidence="6" id="KW-1185">Reference proteome</keyword>
<dbReference type="PANTHER" id="PTHR30502">
    <property type="entry name" value="2-KETO-3-DEOXY-L-RHAMNONATE ALDOLASE"/>
    <property type="match status" value="1"/>
</dbReference>
<evidence type="ECO:0000313" key="5">
    <source>
        <dbReference type="EMBL" id="MCT8991528.1"/>
    </source>
</evidence>
<dbReference type="InterPro" id="IPR050251">
    <property type="entry name" value="HpcH-HpaI_aldolase"/>
</dbReference>
<keyword evidence="3 5" id="KW-0456">Lyase</keyword>
<dbReference type="RefSeq" id="WP_261516455.1">
    <property type="nucleotide sequence ID" value="NZ_JAODNV010000016.1"/>
</dbReference>
<dbReference type="SUPFAM" id="SSF51621">
    <property type="entry name" value="Phosphoenolpyruvate/pyruvate domain"/>
    <property type="match status" value="1"/>
</dbReference>
<dbReference type="Gene3D" id="3.20.20.60">
    <property type="entry name" value="Phosphoenolpyruvate-binding domains"/>
    <property type="match status" value="1"/>
</dbReference>
<dbReference type="GO" id="GO:0046872">
    <property type="term" value="F:metal ion binding"/>
    <property type="evidence" value="ECO:0007669"/>
    <property type="project" value="UniProtKB-KW"/>
</dbReference>
<dbReference type="InterPro" id="IPR005000">
    <property type="entry name" value="Aldolase/citrate-lyase_domain"/>
</dbReference>